<name>A0A1Q9EVL7_SYMMI</name>
<protein>
    <submittedName>
        <fullName evidence="1">Uncharacterized protein</fullName>
    </submittedName>
</protein>
<evidence type="ECO:0000313" key="2">
    <source>
        <dbReference type="Proteomes" id="UP000186817"/>
    </source>
</evidence>
<accession>A0A1Q9EVL7</accession>
<proteinExistence type="predicted"/>
<dbReference type="EMBL" id="LSRX01000058">
    <property type="protein sequence ID" value="OLQ11486.1"/>
    <property type="molecule type" value="Genomic_DNA"/>
</dbReference>
<dbReference type="Proteomes" id="UP000186817">
    <property type="component" value="Unassembled WGS sequence"/>
</dbReference>
<evidence type="ECO:0000313" key="1">
    <source>
        <dbReference type="EMBL" id="OLQ11486.1"/>
    </source>
</evidence>
<organism evidence="1 2">
    <name type="scientific">Symbiodinium microadriaticum</name>
    <name type="common">Dinoflagellate</name>
    <name type="synonym">Zooxanthella microadriatica</name>
    <dbReference type="NCBI Taxonomy" id="2951"/>
    <lineage>
        <taxon>Eukaryota</taxon>
        <taxon>Sar</taxon>
        <taxon>Alveolata</taxon>
        <taxon>Dinophyceae</taxon>
        <taxon>Suessiales</taxon>
        <taxon>Symbiodiniaceae</taxon>
        <taxon>Symbiodinium</taxon>
    </lineage>
</organism>
<reference evidence="1 2" key="1">
    <citation type="submission" date="2016-02" db="EMBL/GenBank/DDBJ databases">
        <title>Genome analysis of coral dinoflagellate symbionts highlights evolutionary adaptations to a symbiotic lifestyle.</title>
        <authorList>
            <person name="Aranda M."/>
            <person name="Li Y."/>
            <person name="Liew Y.J."/>
            <person name="Baumgarten S."/>
            <person name="Simakov O."/>
            <person name="Wilson M."/>
            <person name="Piel J."/>
            <person name="Ashoor H."/>
            <person name="Bougouffa S."/>
            <person name="Bajic V.B."/>
            <person name="Ryu T."/>
            <person name="Ravasi T."/>
            <person name="Bayer T."/>
            <person name="Micklem G."/>
            <person name="Kim H."/>
            <person name="Bhak J."/>
            <person name="Lajeunesse T.C."/>
            <person name="Voolstra C.R."/>
        </authorList>
    </citation>
    <scope>NUCLEOTIDE SEQUENCE [LARGE SCALE GENOMIC DNA]</scope>
    <source>
        <strain evidence="1 2">CCMP2467</strain>
    </source>
</reference>
<comment type="caution">
    <text evidence="1">The sequence shown here is derived from an EMBL/GenBank/DDBJ whole genome shotgun (WGS) entry which is preliminary data.</text>
</comment>
<gene>
    <name evidence="1" type="ORF">AK812_SmicGene4687</name>
</gene>
<dbReference type="AlphaFoldDB" id="A0A1Q9EVL7"/>
<dbReference type="OrthoDB" id="408497at2759"/>
<keyword evidence="2" id="KW-1185">Reference proteome</keyword>
<sequence length="289" mass="31410">MLTSCKMAHELMGTRCWSHVQQVLHRPLCILQLQSSVLDRVLGLKGMSQAVRQSAMGPRASTAAKALRGTVPPSINIKVLSTGCNSLLFVMSSHELELPKLFRVFHGQGGLGWLGTCDHAFGCVALKADQMGIKFFGPVARGLARRQEAWPDSRIEGLLARLIVCTHLRSTSTRSTSRLIQLVLDVYRFSDRLADSQCYAVPLCRGSDFIAMWSPHPSPSCYLGPHVVDELGSQVKQMCWISLFPATCPTFAKTAATEGLGLGWGQQCSPDPAKPVSWMPTAAESADGV</sequence>